<dbReference type="Gene3D" id="3.80.10.10">
    <property type="entry name" value="Ribonuclease Inhibitor"/>
    <property type="match status" value="4"/>
</dbReference>
<keyword evidence="6" id="KW-1185">Reference proteome</keyword>
<keyword evidence="1" id="KW-0433">Leucine-rich repeat</keyword>
<accession>B0VZK1</accession>
<dbReference type="eggNOG" id="KOG4237">
    <property type="taxonomic scope" value="Eukaryota"/>
</dbReference>
<dbReference type="PANTHER" id="PTHR24373:SF370">
    <property type="entry name" value="FISH-LIPS, ISOFORM E"/>
    <property type="match status" value="1"/>
</dbReference>
<protein>
    <submittedName>
        <fullName evidence="4">Toll-like receptor</fullName>
    </submittedName>
</protein>
<dbReference type="VEuPathDB" id="VectorBase:CQUJHB001039"/>
<dbReference type="InterPro" id="IPR003591">
    <property type="entry name" value="Leu-rich_rpt_typical-subtyp"/>
</dbReference>
<name>B0VZK1_CULQU</name>
<dbReference type="SMART" id="SM00369">
    <property type="entry name" value="LRR_TYP"/>
    <property type="match status" value="7"/>
</dbReference>
<organism>
    <name type="scientific">Culex quinquefasciatus</name>
    <name type="common">Southern house mosquito</name>
    <name type="synonym">Culex pungens</name>
    <dbReference type="NCBI Taxonomy" id="7176"/>
    <lineage>
        <taxon>Eukaryota</taxon>
        <taxon>Metazoa</taxon>
        <taxon>Ecdysozoa</taxon>
        <taxon>Arthropoda</taxon>
        <taxon>Hexapoda</taxon>
        <taxon>Insecta</taxon>
        <taxon>Pterygota</taxon>
        <taxon>Neoptera</taxon>
        <taxon>Endopterygota</taxon>
        <taxon>Diptera</taxon>
        <taxon>Nematocera</taxon>
        <taxon>Culicoidea</taxon>
        <taxon>Culicidae</taxon>
        <taxon>Culicinae</taxon>
        <taxon>Culicini</taxon>
        <taxon>Culex</taxon>
        <taxon>Culex</taxon>
    </lineage>
</organism>
<dbReference type="AlphaFoldDB" id="B0VZK1"/>
<dbReference type="HOGENOM" id="CLU_400210_0_0_1"/>
<evidence type="ECO:0000256" key="1">
    <source>
        <dbReference type="ARBA" id="ARBA00022614"/>
    </source>
</evidence>
<dbReference type="Pfam" id="PF13306">
    <property type="entry name" value="LRR_5"/>
    <property type="match status" value="1"/>
</dbReference>
<dbReference type="STRING" id="7176.B0VZK1"/>
<evidence type="ECO:0000313" key="5">
    <source>
        <dbReference type="EnsemblMetazoa" id="CPIJ000312-PA"/>
    </source>
</evidence>
<reference evidence="4" key="1">
    <citation type="submission" date="2007-03" db="EMBL/GenBank/DDBJ databases">
        <title>Annotation of Culex pipiens quinquefasciatus.</title>
        <authorList>
            <consortium name="The Broad Institute Genome Sequencing Platform"/>
            <person name="Atkinson P.W."/>
            <person name="Hemingway J."/>
            <person name="Christensen B.M."/>
            <person name="Higgs S."/>
            <person name="Kodira C."/>
            <person name="Hannick L."/>
            <person name="Megy K."/>
            <person name="O'Leary S."/>
            <person name="Pearson M."/>
            <person name="Haas B.J."/>
            <person name="Mauceli E."/>
            <person name="Wortman J.R."/>
            <person name="Lee N.H."/>
            <person name="Guigo R."/>
            <person name="Stanke M."/>
            <person name="Alvarado L."/>
            <person name="Amedeo P."/>
            <person name="Antoine C.H."/>
            <person name="Arensburger P."/>
            <person name="Bidwell S.L."/>
            <person name="Crawford M."/>
            <person name="Camaro F."/>
            <person name="Devon K."/>
            <person name="Engels R."/>
            <person name="Hammond M."/>
            <person name="Howarth C."/>
            <person name="Koehrsen M."/>
            <person name="Lawson D."/>
            <person name="Montgomery P."/>
            <person name="Nene V."/>
            <person name="Nusbaum C."/>
            <person name="Puiu D."/>
            <person name="Romero-Severson J."/>
            <person name="Severson D.W."/>
            <person name="Shumway M."/>
            <person name="Sisk P."/>
            <person name="Stolte C."/>
            <person name="Zeng Q."/>
            <person name="Eisenstadt E."/>
            <person name="Fraser-Liggett C."/>
            <person name="Strausberg R."/>
            <person name="Galagan J."/>
            <person name="Birren B."/>
            <person name="Collins F.H."/>
        </authorList>
    </citation>
    <scope>NUCLEOTIDE SEQUENCE [LARGE SCALE GENOMIC DNA]</scope>
    <source>
        <strain evidence="4">JHB</strain>
    </source>
</reference>
<dbReference type="InterPro" id="IPR050328">
    <property type="entry name" value="Dev_Immune_Receptor"/>
</dbReference>
<dbReference type="InterPro" id="IPR032675">
    <property type="entry name" value="LRR_dom_sf"/>
</dbReference>
<dbReference type="Proteomes" id="UP000002320">
    <property type="component" value="Unassembled WGS sequence"/>
</dbReference>
<dbReference type="InterPro" id="IPR026906">
    <property type="entry name" value="LRR_5"/>
</dbReference>
<dbReference type="Pfam" id="PF13855">
    <property type="entry name" value="LRR_8"/>
    <property type="match status" value="3"/>
</dbReference>
<dbReference type="PROSITE" id="PS51450">
    <property type="entry name" value="LRR"/>
    <property type="match status" value="3"/>
</dbReference>
<proteinExistence type="predicted"/>
<evidence type="ECO:0000256" key="3">
    <source>
        <dbReference type="ARBA" id="ARBA00022737"/>
    </source>
</evidence>
<dbReference type="InParanoid" id="B0VZK1"/>
<keyword evidence="4" id="KW-0675">Receptor</keyword>
<dbReference type="GO" id="GO:0005615">
    <property type="term" value="C:extracellular space"/>
    <property type="evidence" value="ECO:0007669"/>
    <property type="project" value="TreeGrafter"/>
</dbReference>
<dbReference type="GO" id="GO:0031012">
    <property type="term" value="C:extracellular matrix"/>
    <property type="evidence" value="ECO:0007669"/>
    <property type="project" value="TreeGrafter"/>
</dbReference>
<dbReference type="InterPro" id="IPR001611">
    <property type="entry name" value="Leu-rich_rpt"/>
</dbReference>
<keyword evidence="2" id="KW-0732">Signal</keyword>
<dbReference type="OrthoDB" id="7763693at2759"/>
<sequence length="635" mass="72904">MKVLKCILTAIGLIIPGSTAIFINNTSILTTNVPVNHPEMYKNFPLLWHLDMSNQTSFEFPLDRVLLVHTKLARYFCNNCSVHSIYMQSFSMLPQLTHLELDHNNLSYIHPDAFENNPLLHKVQLVGNNLVKFNPLATLNHVTFLSILNLNQNPGFNINQVQMKLPWLVYFSCKYCNTSFVDKSTMSRWKRLGHLHLPNNNIERIDQDAFQPMSRFKHLNIKGNQKMTKLNVQSKTLQHLDAEGCGLEGMLDTSDLPALETINVRNNKILKIHERGFQNCENIKRILLDDNQIDKIPDKLLELSLYKLEALCVDRNPLQPREILDGFRAKYSAKKLRRACLDDESPSKQLENLPSINGVALYTNFSDVHKFEENSTADFSFQNIVSSTRALQDSYSIAVWTASAWVQSQTVPVAFFETRFVRPRLPSDGEVNVGPGLTLRPSMNEKLFLYSVISCILVINIMDVNCYKLGFDVHSLLSKYADQPDLWQLDISNQTSFELPKDRVLMYHKKLARFYCNNCSVHSIYKLSFSMIPQLTHLELDNNNLSHIHKDAFENNKLLQKKNTKIENLDLSENDLKFIVPNLFEELRSFRTLNLQKNRLLTTAPGNIFLEPSTPLFEPTTFGLRVQPPPAIPPE</sequence>
<dbReference type="PANTHER" id="PTHR24373">
    <property type="entry name" value="SLIT RELATED LEUCINE-RICH REPEAT NEURONAL PROTEIN"/>
    <property type="match status" value="1"/>
</dbReference>
<dbReference type="EMBL" id="DS231814">
    <property type="protein sequence ID" value="EDS31738.1"/>
    <property type="molecule type" value="Genomic_DNA"/>
</dbReference>
<reference evidence="5" key="2">
    <citation type="submission" date="2021-02" db="UniProtKB">
        <authorList>
            <consortium name="EnsemblMetazoa"/>
        </authorList>
    </citation>
    <scope>IDENTIFICATION</scope>
    <source>
        <strain evidence="5">JHB</strain>
    </source>
</reference>
<dbReference type="KEGG" id="cqu:CpipJ_CPIJ000312"/>
<evidence type="ECO:0000313" key="6">
    <source>
        <dbReference type="Proteomes" id="UP000002320"/>
    </source>
</evidence>
<dbReference type="SUPFAM" id="SSF52058">
    <property type="entry name" value="L domain-like"/>
    <property type="match status" value="2"/>
</dbReference>
<dbReference type="VEuPathDB" id="VectorBase:CPIJ000312"/>
<keyword evidence="3" id="KW-0677">Repeat</keyword>
<evidence type="ECO:0000313" key="4">
    <source>
        <dbReference type="EMBL" id="EDS31738.1"/>
    </source>
</evidence>
<gene>
    <name evidence="5" type="primary">6031034</name>
    <name evidence="4" type="ORF">CpipJ_CPIJ000312</name>
</gene>
<evidence type="ECO:0000256" key="2">
    <source>
        <dbReference type="ARBA" id="ARBA00022729"/>
    </source>
</evidence>
<dbReference type="EnsemblMetazoa" id="CPIJ000312-RA">
    <property type="protein sequence ID" value="CPIJ000312-PA"/>
    <property type="gene ID" value="CPIJ000312"/>
</dbReference>